<dbReference type="Proteomes" id="UP000249619">
    <property type="component" value="Unassembled WGS sequence"/>
</dbReference>
<comment type="caution">
    <text evidence="4">The sequence shown here is derived from an EMBL/GenBank/DDBJ whole genome shotgun (WGS) entry which is preliminary data.</text>
</comment>
<dbReference type="AlphaFoldDB" id="A0A364MRN7"/>
<organism evidence="4 5">
    <name type="scientific">Stemphylium lycopersici</name>
    <name type="common">Tomato gray leaf spot disease fungus</name>
    <name type="synonym">Thyrospora lycopersici</name>
    <dbReference type="NCBI Taxonomy" id="183478"/>
    <lineage>
        <taxon>Eukaryota</taxon>
        <taxon>Fungi</taxon>
        <taxon>Dikarya</taxon>
        <taxon>Ascomycota</taxon>
        <taxon>Pezizomycotina</taxon>
        <taxon>Dothideomycetes</taxon>
        <taxon>Pleosporomycetidae</taxon>
        <taxon>Pleosporales</taxon>
        <taxon>Pleosporineae</taxon>
        <taxon>Pleosporaceae</taxon>
        <taxon>Stemphylium</taxon>
    </lineage>
</organism>
<dbReference type="Pfam" id="PF13936">
    <property type="entry name" value="HTH_38"/>
    <property type="match status" value="1"/>
</dbReference>
<evidence type="ECO:0000313" key="5">
    <source>
        <dbReference type="Proteomes" id="UP000249619"/>
    </source>
</evidence>
<gene>
    <name evidence="4" type="ORF">DDE83_008993</name>
</gene>
<dbReference type="InterPro" id="IPR052338">
    <property type="entry name" value="Transposase_5"/>
</dbReference>
<accession>A0A364MRN7</accession>
<dbReference type="InterPro" id="IPR025246">
    <property type="entry name" value="IS30-like_HTH"/>
</dbReference>
<dbReference type="PANTHER" id="PTHR23022">
    <property type="entry name" value="TRANSPOSABLE ELEMENT-RELATED"/>
    <property type="match status" value="1"/>
</dbReference>
<dbReference type="GO" id="GO:0003676">
    <property type="term" value="F:nucleic acid binding"/>
    <property type="evidence" value="ECO:0007669"/>
    <property type="project" value="InterPro"/>
</dbReference>
<dbReference type="PANTHER" id="PTHR23022:SF135">
    <property type="entry name" value="SI:DKEY-77F5.3"/>
    <property type="match status" value="1"/>
</dbReference>
<feature type="region of interest" description="Disordered" evidence="1">
    <location>
        <begin position="1"/>
        <end position="22"/>
    </location>
</feature>
<evidence type="ECO:0000259" key="2">
    <source>
        <dbReference type="Pfam" id="PF13358"/>
    </source>
</evidence>
<keyword evidence="5" id="KW-1185">Reference proteome</keyword>
<reference evidence="5" key="1">
    <citation type="submission" date="2018-05" db="EMBL/GenBank/DDBJ databases">
        <title>Draft genome sequence of Stemphylium lycopersici strain CIDEFI 213.</title>
        <authorList>
            <person name="Medina R."/>
            <person name="Franco M.E.E."/>
            <person name="Lucentini C.G."/>
            <person name="Saparrat M.C.N."/>
            <person name="Balatti P.A."/>
        </authorList>
    </citation>
    <scope>NUCLEOTIDE SEQUENCE [LARGE SCALE GENOMIC DNA]</scope>
    <source>
        <strain evidence="5">CIDEFI 213</strain>
    </source>
</reference>
<dbReference type="EMBL" id="QGDH01000298">
    <property type="protein sequence ID" value="RAR01110.1"/>
    <property type="molecule type" value="Genomic_DNA"/>
</dbReference>
<dbReference type="Gene3D" id="1.10.10.10">
    <property type="entry name" value="Winged helix-like DNA-binding domain superfamily/Winged helix DNA-binding domain"/>
    <property type="match status" value="1"/>
</dbReference>
<evidence type="ECO:0000313" key="4">
    <source>
        <dbReference type="EMBL" id="RAR01110.1"/>
    </source>
</evidence>
<dbReference type="InterPro" id="IPR036388">
    <property type="entry name" value="WH-like_DNA-bd_sf"/>
</dbReference>
<dbReference type="OrthoDB" id="5410741at2759"/>
<dbReference type="InterPro" id="IPR009057">
    <property type="entry name" value="Homeodomain-like_sf"/>
</dbReference>
<dbReference type="SUPFAM" id="SSF53098">
    <property type="entry name" value="Ribonuclease H-like"/>
    <property type="match status" value="1"/>
</dbReference>
<dbReference type="InterPro" id="IPR036397">
    <property type="entry name" value="RNaseH_sf"/>
</dbReference>
<dbReference type="STRING" id="183478.A0A364MRN7"/>
<dbReference type="InterPro" id="IPR012337">
    <property type="entry name" value="RNaseH-like_sf"/>
</dbReference>
<evidence type="ECO:0000259" key="3">
    <source>
        <dbReference type="Pfam" id="PF13936"/>
    </source>
</evidence>
<feature type="domain" description="Transposase IS30-like HTH" evidence="3">
    <location>
        <begin position="19"/>
        <end position="59"/>
    </location>
</feature>
<name>A0A364MRN7_STELY</name>
<dbReference type="Pfam" id="PF13358">
    <property type="entry name" value="DDE_3"/>
    <property type="match status" value="1"/>
</dbReference>
<evidence type="ECO:0000256" key="1">
    <source>
        <dbReference type="SAM" id="MobiDB-lite"/>
    </source>
</evidence>
<sequence length="375" mass="43878">MPQPRSFRTEISGNARKKPHLTPQERTRIIAKHEAGASLAELATEFSRSKSTIHDTIKRYSLHQTTSDLPRSGRPPRLSSHTKKIIYRKARAASKIEYSELAKEGVVINADRTTSKPPSRRTLYRVLKGDGLINHRFKKRPKLNRGHAVKRLQFARQYRQFAWGRRTLKFSDECLVQKGSGANQEWCFRFPWEKWKSEMISEHGTSRKPAQMVWASIWLDERGRARRSNLVVMERDSDAPRGGYSAQSYIEALTKGLLPHYRRSQLFMQDGAGIHRSRAVAAFLQEHHINTIAWPPYSPDLNPIEHLWWALKRRMYKHYPQYNNLSQAEEEWDGFCEALKECWRSIPSKLIKRLIMSMPQRLDACRRARGWQTKY</sequence>
<proteinExistence type="predicted"/>
<dbReference type="Gene3D" id="3.30.420.10">
    <property type="entry name" value="Ribonuclease H-like superfamily/Ribonuclease H"/>
    <property type="match status" value="1"/>
</dbReference>
<protein>
    <submittedName>
        <fullName evidence="4">X-pro dipeptidyl-peptidase protein</fullName>
    </submittedName>
</protein>
<dbReference type="SUPFAM" id="SSF46689">
    <property type="entry name" value="Homeodomain-like"/>
    <property type="match status" value="1"/>
</dbReference>
<feature type="domain" description="Tc1-like transposase DDE" evidence="2">
    <location>
        <begin position="245"/>
        <end position="317"/>
    </location>
</feature>
<dbReference type="InterPro" id="IPR038717">
    <property type="entry name" value="Tc1-like_DDE_dom"/>
</dbReference>